<organism evidence="1 2">
    <name type="scientific">Cichorium intybus</name>
    <name type="common">Chicory</name>
    <dbReference type="NCBI Taxonomy" id="13427"/>
    <lineage>
        <taxon>Eukaryota</taxon>
        <taxon>Viridiplantae</taxon>
        <taxon>Streptophyta</taxon>
        <taxon>Embryophyta</taxon>
        <taxon>Tracheophyta</taxon>
        <taxon>Spermatophyta</taxon>
        <taxon>Magnoliopsida</taxon>
        <taxon>eudicotyledons</taxon>
        <taxon>Gunneridae</taxon>
        <taxon>Pentapetalae</taxon>
        <taxon>asterids</taxon>
        <taxon>campanulids</taxon>
        <taxon>Asterales</taxon>
        <taxon>Asteraceae</taxon>
        <taxon>Cichorioideae</taxon>
        <taxon>Cichorieae</taxon>
        <taxon>Cichoriinae</taxon>
        <taxon>Cichorium</taxon>
    </lineage>
</organism>
<sequence length="172" mass="19932">MLCFYPIRIHDSRVELNYEVAILLFFWTNSRLSRIYNLIPRLKMNMLSQKSIGSRFLEFSLFRYKVFTSIYHAFRLHRSRFSTFSISVILLLFRPALPSIGSGSTSDCLLDRLHHHMTVNWIGFTAAICSPPGSSFSRPTRIKNRLPAPPLRPAPLVRYKIRLVCLDLIAIS</sequence>
<evidence type="ECO:0000313" key="1">
    <source>
        <dbReference type="EMBL" id="KAI3720548.1"/>
    </source>
</evidence>
<reference evidence="1 2" key="2">
    <citation type="journal article" date="2022" name="Mol. Ecol. Resour.">
        <title>The genomes of chicory, endive, great burdock and yacon provide insights into Asteraceae paleo-polyploidization history and plant inulin production.</title>
        <authorList>
            <person name="Fan W."/>
            <person name="Wang S."/>
            <person name="Wang H."/>
            <person name="Wang A."/>
            <person name="Jiang F."/>
            <person name="Liu H."/>
            <person name="Zhao H."/>
            <person name="Xu D."/>
            <person name="Zhang Y."/>
        </authorList>
    </citation>
    <scope>NUCLEOTIDE SEQUENCE [LARGE SCALE GENOMIC DNA]</scope>
    <source>
        <strain evidence="2">cv. Punajuju</strain>
        <tissue evidence="1">Leaves</tissue>
    </source>
</reference>
<protein>
    <submittedName>
        <fullName evidence="1">Uncharacterized protein</fullName>
    </submittedName>
</protein>
<comment type="caution">
    <text evidence="1">The sequence shown here is derived from an EMBL/GenBank/DDBJ whole genome shotgun (WGS) entry which is preliminary data.</text>
</comment>
<proteinExistence type="predicted"/>
<dbReference type="EMBL" id="CM042014">
    <property type="protein sequence ID" value="KAI3720548.1"/>
    <property type="molecule type" value="Genomic_DNA"/>
</dbReference>
<gene>
    <name evidence="1" type="ORF">L2E82_31535</name>
</gene>
<reference evidence="2" key="1">
    <citation type="journal article" date="2022" name="Mol. Ecol. Resour.">
        <title>The genomes of chicory, endive, great burdock and yacon provide insights into Asteraceae palaeo-polyploidization history and plant inulin production.</title>
        <authorList>
            <person name="Fan W."/>
            <person name="Wang S."/>
            <person name="Wang H."/>
            <person name="Wang A."/>
            <person name="Jiang F."/>
            <person name="Liu H."/>
            <person name="Zhao H."/>
            <person name="Xu D."/>
            <person name="Zhang Y."/>
        </authorList>
    </citation>
    <scope>NUCLEOTIDE SEQUENCE [LARGE SCALE GENOMIC DNA]</scope>
    <source>
        <strain evidence="2">cv. Punajuju</strain>
    </source>
</reference>
<dbReference type="Proteomes" id="UP001055811">
    <property type="component" value="Linkage Group LG06"/>
</dbReference>
<name>A0ACB9BF18_CICIN</name>
<accession>A0ACB9BF18</accession>
<keyword evidence="2" id="KW-1185">Reference proteome</keyword>
<evidence type="ECO:0000313" key="2">
    <source>
        <dbReference type="Proteomes" id="UP001055811"/>
    </source>
</evidence>